<name>A0A101KSQ6_RHILI</name>
<evidence type="ECO:0000313" key="2">
    <source>
        <dbReference type="EMBL" id="KUM26336.1"/>
    </source>
</evidence>
<protein>
    <recommendedName>
        <fullName evidence="4">Apea-like HEPN domain-containing protein</fullName>
    </recommendedName>
</protein>
<reference evidence="2 3" key="1">
    <citation type="submission" date="2015-12" db="EMBL/GenBank/DDBJ databases">
        <title>Draft genome sequence of Mesorhizobium sp. UFLA 01-765, a multitolerant efficient symbiont and plant-growth promoting strain isolated from Zn-mining soil using Leucaena leucocephala as a trap plant.</title>
        <authorList>
            <person name="Rangel W.M."/>
            <person name="Thijs S."/>
            <person name="Longatti S.M."/>
            <person name="Moreira F.M."/>
            <person name="Weyens N."/>
            <person name="Vangronsveld J."/>
            <person name="Van Hamme J.D."/>
            <person name="Bottos E.M."/>
            <person name="Rineau F."/>
        </authorList>
    </citation>
    <scope>NUCLEOTIDE SEQUENCE [LARGE SCALE GENOMIC DNA]</scope>
    <source>
        <strain evidence="2 3">UFLA 01-765</strain>
    </source>
</reference>
<evidence type="ECO:0000313" key="3">
    <source>
        <dbReference type="Proteomes" id="UP000053176"/>
    </source>
</evidence>
<comment type="caution">
    <text evidence="2">The sequence shown here is derived from an EMBL/GenBank/DDBJ whole genome shotgun (WGS) entry which is preliminary data.</text>
</comment>
<dbReference type="Proteomes" id="UP000053176">
    <property type="component" value="Unassembled WGS sequence"/>
</dbReference>
<proteinExistence type="predicted"/>
<accession>A0A101KSQ6</accession>
<evidence type="ECO:0000256" key="1">
    <source>
        <dbReference type="SAM" id="MobiDB-lite"/>
    </source>
</evidence>
<dbReference type="EMBL" id="LPWA01000107">
    <property type="protein sequence ID" value="KUM26336.1"/>
    <property type="molecule type" value="Genomic_DNA"/>
</dbReference>
<dbReference type="AlphaFoldDB" id="A0A101KSQ6"/>
<evidence type="ECO:0008006" key="4">
    <source>
        <dbReference type="Google" id="ProtNLM"/>
    </source>
</evidence>
<gene>
    <name evidence="2" type="ORF">AU467_22635</name>
</gene>
<sequence length="384" mass="43767">MTRDLGNYLRGLGFNASMRVTGGAYENTLNQNPNADVLPSVLEWSVETLDPEAAMDSAYQVLSAQRAIVFLDPYGMHCEWGQTMHVTLHRAQTGRAITKSDFFDDKPRPASIGARTRRVTRARTISNYAADIAGNFDEPSTERLISSIRTAALARTSFNPENRLISLWSAIEVLLSEPREVARIVHYAKLIVPCIVMRHARRQVIATYNELLPRYRSRLNKITRSMETESHGQEAFAELLFLPENEAHQTALCQLLAENPLALHRVYKLQRDYKNIKAVNSTMDDHYDRVRWQIHRVYRARNQLVHAGQIPSYLESVILNLAEYYRSAIVTIVGRAKKEDLKSDIDQVVSEIGIKYGIMRSHFRKGKPDTPLSKEQVGKIMDTR</sequence>
<feature type="region of interest" description="Disordered" evidence="1">
    <location>
        <begin position="365"/>
        <end position="384"/>
    </location>
</feature>
<organism evidence="2 3">
    <name type="scientific">Rhizobium loti</name>
    <name type="common">Mesorhizobium loti</name>
    <dbReference type="NCBI Taxonomy" id="381"/>
    <lineage>
        <taxon>Bacteria</taxon>
        <taxon>Pseudomonadati</taxon>
        <taxon>Pseudomonadota</taxon>
        <taxon>Alphaproteobacteria</taxon>
        <taxon>Hyphomicrobiales</taxon>
        <taxon>Phyllobacteriaceae</taxon>
        <taxon>Mesorhizobium</taxon>
    </lineage>
</organism>